<gene>
    <name evidence="4" type="ORF">FSB_LOCUS14320</name>
</gene>
<feature type="domain" description="Reverse transcriptase zinc-binding" evidence="3">
    <location>
        <begin position="788"/>
        <end position="875"/>
    </location>
</feature>
<evidence type="ECO:0000259" key="3">
    <source>
        <dbReference type="Pfam" id="PF13966"/>
    </source>
</evidence>
<evidence type="ECO:0000259" key="2">
    <source>
        <dbReference type="Pfam" id="PF03372"/>
    </source>
</evidence>
<evidence type="ECO:0000259" key="1">
    <source>
        <dbReference type="Pfam" id="PF00078"/>
    </source>
</evidence>
<dbReference type="InterPro" id="IPR000477">
    <property type="entry name" value="RT_dom"/>
</dbReference>
<dbReference type="PANTHER" id="PTHR33116">
    <property type="entry name" value="REVERSE TRANSCRIPTASE ZINC-BINDING DOMAIN-CONTAINING PROTEIN-RELATED-RELATED"/>
    <property type="match status" value="1"/>
</dbReference>
<dbReference type="InterPro" id="IPR036691">
    <property type="entry name" value="Endo/exonu/phosph_ase_sf"/>
</dbReference>
<feature type="domain" description="Endonuclease/exonuclease/phosphatase" evidence="2">
    <location>
        <begin position="4"/>
        <end position="173"/>
    </location>
</feature>
<dbReference type="Pfam" id="PF00078">
    <property type="entry name" value="RVT_1"/>
    <property type="match status" value="1"/>
</dbReference>
<reference evidence="4" key="1">
    <citation type="submission" date="2018-02" db="EMBL/GenBank/DDBJ databases">
        <authorList>
            <person name="Cohen D.B."/>
            <person name="Kent A.D."/>
        </authorList>
    </citation>
    <scope>NUCLEOTIDE SEQUENCE</scope>
</reference>
<dbReference type="PANTHER" id="PTHR33116:SF86">
    <property type="entry name" value="REVERSE TRANSCRIPTASE DOMAIN-CONTAINING PROTEIN"/>
    <property type="match status" value="1"/>
</dbReference>
<organism evidence="4">
    <name type="scientific">Fagus sylvatica</name>
    <name type="common">Beechnut</name>
    <dbReference type="NCBI Taxonomy" id="28930"/>
    <lineage>
        <taxon>Eukaryota</taxon>
        <taxon>Viridiplantae</taxon>
        <taxon>Streptophyta</taxon>
        <taxon>Embryophyta</taxon>
        <taxon>Tracheophyta</taxon>
        <taxon>Spermatophyta</taxon>
        <taxon>Magnoliopsida</taxon>
        <taxon>eudicotyledons</taxon>
        <taxon>Gunneridae</taxon>
        <taxon>Pentapetalae</taxon>
        <taxon>rosids</taxon>
        <taxon>fabids</taxon>
        <taxon>Fagales</taxon>
        <taxon>Fagaceae</taxon>
        <taxon>Fagus</taxon>
    </lineage>
</organism>
<dbReference type="SUPFAM" id="SSF56219">
    <property type="entry name" value="DNase I-like"/>
    <property type="match status" value="1"/>
</dbReference>
<name>A0A2N9FGZ2_FAGSY</name>
<proteinExistence type="predicted"/>
<dbReference type="Pfam" id="PF13966">
    <property type="entry name" value="zf-RVT"/>
    <property type="match status" value="1"/>
</dbReference>
<evidence type="ECO:0000313" key="4">
    <source>
        <dbReference type="EMBL" id="SPC86438.1"/>
    </source>
</evidence>
<dbReference type="Pfam" id="PF03372">
    <property type="entry name" value="Exo_endo_phos"/>
    <property type="match status" value="1"/>
</dbReference>
<evidence type="ECO:0008006" key="5">
    <source>
        <dbReference type="Google" id="ProtNLM"/>
    </source>
</evidence>
<dbReference type="InterPro" id="IPR043502">
    <property type="entry name" value="DNA/RNA_pol_sf"/>
</dbReference>
<dbReference type="SUPFAM" id="SSF56672">
    <property type="entry name" value="DNA/RNA polymerases"/>
    <property type="match status" value="1"/>
</dbReference>
<accession>A0A2N9FGZ2</accession>
<dbReference type="AlphaFoldDB" id="A0A2N9FGZ2"/>
<sequence length="1001" mass="114196">MKILSWNCRGLGRAPTVRALKALACSEGPEVLFVSETKGKSPWIEKLKSSMGFAFCHSVDCVGQAGGLAFFWKLGVDLEVVYANKYAIVSLVYFDPSDNVWMLITVHGPPYLTKRKKFWESMEEVISTFSGHWLIIGDLNSTTANSDKTNKRAGWANICIRLDRGLCNADWLQIFPKAGVKHLTAPNFDHNPILLDTHQELIKGSRPFRFEAMWTRDESSSEVVEKAWSLQVEGSQNFRHNQIAEIQLEDGQWIHERKDIKDYFTRHFLEVFQSNFPLIPQDLEGLMPPCISLEKNIKLVRIPDIEEIKAVIWELNPMKAPGPDGLPSLFFKKYWSIVGSQVVIAIQSFFREGWMLKELNHTFITLIPKKQENVVLAQEVVHNFKKSKKKKGAMGFKLDFHKAYDKLEWNFIITVLKALGFDQKVTNMIFQYISTVSFTLLLNGGRSSSFSPSRGIRQGDPLSPYLFIFCSEVLSQLIYREVDRGNIKSIKVASRAPGISNLLYADDVLLFCGAQHLEVSALMKCGEKYCDWSRQVVSRDKLGIFVSKGVHSQFVQYIKNQWGFKLLPKGVKYLGMPLFISPNKTKDFSFVKEKLESQISGWKCKSLSWMGRATLIKSVAQSTPLYCMSSFKFPKGLCDEVDSIVRKFWWNPHKNGNRLYTSVAWLELCKPLLEGVLGFRTFESFNEAMITKLACACKLVGSGDNILVWEEPWIPDLPLFRPVPREVTLDQQSITVAQLMNHDKSAWDEHVLKSLFDEPTITAIHNIPRWSCELEDRWVWLQSSISEFSVKAAYRIAREEGTTNQSNPVLGKLWKLPLHARLKMFLWRVALNILPTRAALTQFVPDMDTSCPICGHHLEKLLHLLWSCPLARALWFNSVWGIKTDLFQFEYPFQLIEKLVYPPISLNLDKIEANKFLLGGSLIMEQVWSVRNRVVHDNGLICMDMLIRGLKLSSLAVVARDWRGMGVLAISRKANTSNPLQAEAETILWAAQLASDQELCL</sequence>
<dbReference type="InterPro" id="IPR005135">
    <property type="entry name" value="Endo/exonuclease/phosphatase"/>
</dbReference>
<dbReference type="Gene3D" id="3.60.10.10">
    <property type="entry name" value="Endonuclease/exonuclease/phosphatase"/>
    <property type="match status" value="1"/>
</dbReference>
<dbReference type="InterPro" id="IPR026960">
    <property type="entry name" value="RVT-Znf"/>
</dbReference>
<feature type="domain" description="Reverse transcriptase" evidence="1">
    <location>
        <begin position="366"/>
        <end position="577"/>
    </location>
</feature>
<dbReference type="GO" id="GO:0003824">
    <property type="term" value="F:catalytic activity"/>
    <property type="evidence" value="ECO:0007669"/>
    <property type="project" value="InterPro"/>
</dbReference>
<dbReference type="EMBL" id="OIVN01000850">
    <property type="protein sequence ID" value="SPC86438.1"/>
    <property type="molecule type" value="Genomic_DNA"/>
</dbReference>
<protein>
    <recommendedName>
        <fullName evidence="5">Reverse transcriptase domain-containing protein</fullName>
    </recommendedName>
</protein>